<dbReference type="KEGG" id="goe:100906502"/>
<accession>A0AAJ6QTM4</accession>
<organism evidence="3 4">
    <name type="scientific">Galendromus occidentalis</name>
    <name type="common">western predatory mite</name>
    <dbReference type="NCBI Taxonomy" id="34638"/>
    <lineage>
        <taxon>Eukaryota</taxon>
        <taxon>Metazoa</taxon>
        <taxon>Ecdysozoa</taxon>
        <taxon>Arthropoda</taxon>
        <taxon>Chelicerata</taxon>
        <taxon>Arachnida</taxon>
        <taxon>Acari</taxon>
        <taxon>Parasitiformes</taxon>
        <taxon>Mesostigmata</taxon>
        <taxon>Gamasina</taxon>
        <taxon>Phytoseioidea</taxon>
        <taxon>Phytoseiidae</taxon>
        <taxon>Typhlodrominae</taxon>
        <taxon>Galendromus</taxon>
    </lineage>
</organism>
<feature type="signal peptide" evidence="2">
    <location>
        <begin position="1"/>
        <end position="18"/>
    </location>
</feature>
<gene>
    <name evidence="4" type="primary">LOC100906502</name>
</gene>
<dbReference type="RefSeq" id="XP_003743590.1">
    <property type="nucleotide sequence ID" value="XM_003743542.1"/>
</dbReference>
<sequence length="104" mass="10359">MNTLQVALFAAVAVVSFAQFDGADFSRFAGQHAAGGDSPQFDSSAFGGAEAGAFGAHGAAGAQDFSGFQGFDAQAAFGQQGQGQQFDSSAFGGFGGDVDASQFQ</sequence>
<evidence type="ECO:0000313" key="3">
    <source>
        <dbReference type="Proteomes" id="UP000694867"/>
    </source>
</evidence>
<evidence type="ECO:0000256" key="1">
    <source>
        <dbReference type="SAM" id="MobiDB-lite"/>
    </source>
</evidence>
<feature type="chain" id="PRO_5042459769" evidence="2">
    <location>
        <begin position="19"/>
        <end position="104"/>
    </location>
</feature>
<dbReference type="Proteomes" id="UP000694867">
    <property type="component" value="Unplaced"/>
</dbReference>
<keyword evidence="3" id="KW-1185">Reference proteome</keyword>
<evidence type="ECO:0000313" key="4">
    <source>
        <dbReference type="RefSeq" id="XP_003743590.1"/>
    </source>
</evidence>
<keyword evidence="2" id="KW-0732">Signal</keyword>
<feature type="compositionally biased region" description="Low complexity" evidence="1">
    <location>
        <begin position="78"/>
        <end position="91"/>
    </location>
</feature>
<feature type="region of interest" description="Disordered" evidence="1">
    <location>
        <begin position="78"/>
        <end position="104"/>
    </location>
</feature>
<name>A0AAJ6QTM4_9ACAR</name>
<protein>
    <submittedName>
        <fullName evidence="4">Uncharacterized protein LOC100906502</fullName>
    </submittedName>
</protein>
<reference evidence="4" key="1">
    <citation type="submission" date="2025-08" db="UniProtKB">
        <authorList>
            <consortium name="RefSeq"/>
        </authorList>
    </citation>
    <scope>IDENTIFICATION</scope>
</reference>
<evidence type="ECO:0000256" key="2">
    <source>
        <dbReference type="SAM" id="SignalP"/>
    </source>
</evidence>
<dbReference type="AlphaFoldDB" id="A0AAJ6QTM4"/>
<dbReference type="GeneID" id="100906502"/>
<proteinExistence type="predicted"/>